<dbReference type="AlphaFoldDB" id="A0AAW2YXM5"/>
<keyword evidence="4" id="KW-1185">Reference proteome</keyword>
<comment type="caution">
    <text evidence="3">The sequence shown here is derived from an EMBL/GenBank/DDBJ whole genome shotgun (WGS) entry which is preliminary data.</text>
</comment>
<dbReference type="GO" id="GO:0007031">
    <property type="term" value="P:peroxisome organization"/>
    <property type="evidence" value="ECO:0007669"/>
    <property type="project" value="UniProtKB-KW"/>
</dbReference>
<dbReference type="Pfam" id="PF08610">
    <property type="entry name" value="Pex16"/>
    <property type="match status" value="1"/>
</dbReference>
<dbReference type="InterPro" id="IPR013919">
    <property type="entry name" value="Pex16"/>
</dbReference>
<dbReference type="GO" id="GO:0005778">
    <property type="term" value="C:peroxisomal membrane"/>
    <property type="evidence" value="ECO:0007669"/>
    <property type="project" value="UniProtKB-SubCell"/>
</dbReference>
<gene>
    <name evidence="3" type="ORF">AKO1_011113</name>
</gene>
<evidence type="ECO:0000313" key="4">
    <source>
        <dbReference type="Proteomes" id="UP001431209"/>
    </source>
</evidence>
<name>A0AAW2YXM5_9EUKA</name>
<keyword evidence="2" id="KW-0576">Peroxisome</keyword>
<evidence type="ECO:0000313" key="3">
    <source>
        <dbReference type="EMBL" id="KAL0482246.1"/>
    </source>
</evidence>
<comment type="subcellular location">
    <subcellularLocation>
        <location evidence="2">Peroxisome membrane</location>
    </subcellularLocation>
</comment>
<accession>A0AAW2YXM5</accession>
<comment type="similarity">
    <text evidence="1 2">Belongs to the peroxin-16 family.</text>
</comment>
<dbReference type="PANTHER" id="PTHR13299:SF0">
    <property type="entry name" value="PEROXISOMAL MEMBRANE PROTEIN PEX16"/>
    <property type="match status" value="1"/>
</dbReference>
<evidence type="ECO:0000256" key="1">
    <source>
        <dbReference type="ARBA" id="ARBA00009505"/>
    </source>
</evidence>
<dbReference type="Proteomes" id="UP001431209">
    <property type="component" value="Unassembled WGS sequence"/>
</dbReference>
<protein>
    <recommendedName>
        <fullName evidence="2">Peroxisomal membrane protein PEX16</fullName>
    </recommendedName>
</protein>
<proteinExistence type="inferred from homology"/>
<keyword evidence="2" id="KW-0962">Peroxisome biogenesis</keyword>
<organism evidence="3 4">
    <name type="scientific">Acrasis kona</name>
    <dbReference type="NCBI Taxonomy" id="1008807"/>
    <lineage>
        <taxon>Eukaryota</taxon>
        <taxon>Discoba</taxon>
        <taxon>Heterolobosea</taxon>
        <taxon>Tetramitia</taxon>
        <taxon>Eutetramitia</taxon>
        <taxon>Acrasidae</taxon>
        <taxon>Acrasis</taxon>
    </lineage>
</organism>
<sequence length="319" mass="36858">MSSLVESYEKFIAKNIEITQNIDQFGRLILPFFLREESLIESEAGYTVLNVVSWYHNTILSKYQIKNTHLQKDERFRTYFKVGQIIQLIEYVTLMIEMGLVRLKKSRYPIVLVIEIVKSLLKLYAVFKAKTQTPIYINYKNLPTDESIQYEEQPQSITRDPSINALFGEGADATPTKLLLAHPGAKKTNHQLLYAGEILHAVRPVIYVLSLMRFGGATSWRPFIISLCVDVIAQIVTRLALSQPQYADKRGHVLEEEISTRESNFTYYLLKSPAFELTIKPLLEKMSHILSKIPLLGSLLANWLEFVVVCQRYFYYSEF</sequence>
<dbReference type="EMBL" id="JAOPGA020000836">
    <property type="protein sequence ID" value="KAL0482246.1"/>
    <property type="molecule type" value="Genomic_DNA"/>
</dbReference>
<evidence type="ECO:0000256" key="2">
    <source>
        <dbReference type="RuleBase" id="RU365003"/>
    </source>
</evidence>
<dbReference type="PANTHER" id="PTHR13299">
    <property type="entry name" value="PEROXISOMAL MEMBRANE PROTEIN PEX16"/>
    <property type="match status" value="1"/>
</dbReference>
<reference evidence="3 4" key="1">
    <citation type="submission" date="2024-03" db="EMBL/GenBank/DDBJ databases">
        <title>The Acrasis kona genome and developmental transcriptomes reveal deep origins of eukaryotic multicellular pathways.</title>
        <authorList>
            <person name="Sheikh S."/>
            <person name="Fu C.-J."/>
            <person name="Brown M.W."/>
            <person name="Baldauf S.L."/>
        </authorList>
    </citation>
    <scope>NUCLEOTIDE SEQUENCE [LARGE SCALE GENOMIC DNA]</scope>
    <source>
        <strain evidence="3 4">ATCC MYA-3509</strain>
    </source>
</reference>